<keyword evidence="3" id="KW-1185">Reference proteome</keyword>
<gene>
    <name evidence="2" type="ORF">EVOR1521_LOCUS5317</name>
</gene>
<dbReference type="Proteomes" id="UP001178507">
    <property type="component" value="Unassembled WGS sequence"/>
</dbReference>
<evidence type="ECO:0000256" key="1">
    <source>
        <dbReference type="SAM" id="MobiDB-lite"/>
    </source>
</evidence>
<organism evidence="2 3">
    <name type="scientific">Effrenium voratum</name>
    <dbReference type="NCBI Taxonomy" id="2562239"/>
    <lineage>
        <taxon>Eukaryota</taxon>
        <taxon>Sar</taxon>
        <taxon>Alveolata</taxon>
        <taxon>Dinophyceae</taxon>
        <taxon>Suessiales</taxon>
        <taxon>Symbiodiniaceae</taxon>
        <taxon>Effrenium</taxon>
    </lineage>
</organism>
<comment type="caution">
    <text evidence="2">The sequence shown here is derived from an EMBL/GenBank/DDBJ whole genome shotgun (WGS) entry which is preliminary data.</text>
</comment>
<reference evidence="2" key="1">
    <citation type="submission" date="2023-08" db="EMBL/GenBank/DDBJ databases">
        <authorList>
            <person name="Chen Y."/>
            <person name="Shah S."/>
            <person name="Dougan E. K."/>
            <person name="Thang M."/>
            <person name="Chan C."/>
        </authorList>
    </citation>
    <scope>NUCLEOTIDE SEQUENCE</scope>
</reference>
<sequence>MNALPSAARQQREKAAQVRRSQQQLSEAEENWQAQVRAVQSAVLAEERHLAKLLARRESASLASMETQRVRSDLASALANARLEHGRLQAGSLGCGSCF</sequence>
<accession>A0AA36MKV4</accession>
<proteinExistence type="predicted"/>
<evidence type="ECO:0000313" key="3">
    <source>
        <dbReference type="Proteomes" id="UP001178507"/>
    </source>
</evidence>
<evidence type="ECO:0000313" key="2">
    <source>
        <dbReference type="EMBL" id="CAJ1376199.1"/>
    </source>
</evidence>
<protein>
    <submittedName>
        <fullName evidence="2">Uncharacterized protein</fullName>
    </submittedName>
</protein>
<feature type="region of interest" description="Disordered" evidence="1">
    <location>
        <begin position="1"/>
        <end position="29"/>
    </location>
</feature>
<dbReference type="EMBL" id="CAUJNA010000369">
    <property type="protein sequence ID" value="CAJ1376199.1"/>
    <property type="molecule type" value="Genomic_DNA"/>
</dbReference>
<dbReference type="AlphaFoldDB" id="A0AA36MKV4"/>
<name>A0AA36MKV4_9DINO</name>